<dbReference type="GO" id="GO:0003676">
    <property type="term" value="F:nucleic acid binding"/>
    <property type="evidence" value="ECO:0007669"/>
    <property type="project" value="InterPro"/>
</dbReference>
<evidence type="ECO:0000313" key="7">
    <source>
        <dbReference type="RefSeq" id="XP_011302229.1"/>
    </source>
</evidence>
<evidence type="ECO:0008006" key="8">
    <source>
        <dbReference type="Google" id="ProtNLM"/>
    </source>
</evidence>
<dbReference type="InterPro" id="IPR013520">
    <property type="entry name" value="Ribonucl_H"/>
</dbReference>
<sequence length="436" mass="49359">MKKGLKEMNKHCIDKLNCDFTYAMAQNTGASSQHESLNATMASKAPKSRCYGTSESADFRYGCAVSRKNVWEKYIEMTKEKLGLKPAMNTPRHVSLTKKTARIRSEKSKTKEFKNRRNFLWKQKTMLRNKKEASEGDTYNTNMGFLTTSAVEHCPLQSVCFEREPGIVFFDLETSGFGKSADILQIAAKCQQFTFSRYITSTQNTSPQAFEGHLFYNGNCIVTKSPNTAYSLFCNYLRSLRRRSIICAHNAIFNVPRLLRGIANVGMCEELGRIIEGFSDTLPIIRLVRGKKGRGENTLSQLAKLLEINTDGTHNAIQDVRMLERVTGTLEISHETLVTVNKTWNACINGEKRRDVCSMTLKTLAPLKDHVSAQMRKKMAESDISFEILCNTFRTHQENRIKTLLAIDENGIVRVTKSKRIGQSIVDFLKKVLGEI</sequence>
<keyword evidence="1" id="KW-0540">Nuclease</keyword>
<dbReference type="Proteomes" id="UP000694866">
    <property type="component" value="Unplaced"/>
</dbReference>
<accession>A0A9R1T3N7</accession>
<dbReference type="PANTHER" id="PTHR30231:SF4">
    <property type="entry name" value="PROTEIN NEN2"/>
    <property type="match status" value="1"/>
</dbReference>
<keyword evidence="6" id="KW-1185">Reference proteome</keyword>
<dbReference type="KEGG" id="fas:105266044"/>
<protein>
    <recommendedName>
        <fullName evidence="8">Exonuclease domain-containing protein</fullName>
    </recommendedName>
</protein>
<dbReference type="OrthoDB" id="6095482at2759"/>
<dbReference type="GeneID" id="105266044"/>
<dbReference type="Pfam" id="PF00929">
    <property type="entry name" value="RNase_T"/>
    <property type="match status" value="1"/>
</dbReference>
<feature type="domain" description="Exonuclease" evidence="4">
    <location>
        <begin position="168"/>
        <end position="323"/>
    </location>
</feature>
<evidence type="ECO:0000313" key="6">
    <source>
        <dbReference type="Proteomes" id="UP000694866"/>
    </source>
</evidence>
<evidence type="ECO:0000256" key="1">
    <source>
        <dbReference type="ARBA" id="ARBA00022722"/>
    </source>
</evidence>
<dbReference type="RefSeq" id="XP_011302229.1">
    <property type="nucleotide sequence ID" value="XM_011303927.1"/>
</dbReference>
<dbReference type="InterPro" id="IPR036397">
    <property type="entry name" value="RNaseH_sf"/>
</dbReference>
<gene>
    <name evidence="7" type="primary">LOC105266044</name>
</gene>
<dbReference type="GO" id="GO:0008408">
    <property type="term" value="F:3'-5' exonuclease activity"/>
    <property type="evidence" value="ECO:0007669"/>
    <property type="project" value="TreeGrafter"/>
</dbReference>
<dbReference type="SUPFAM" id="SSF53098">
    <property type="entry name" value="Ribonuclease H-like"/>
    <property type="match status" value="1"/>
</dbReference>
<name>A0A9R1T3N7_9HYME</name>
<feature type="domain" description="PML C-terminal" evidence="5">
    <location>
        <begin position="368"/>
        <end position="431"/>
    </location>
</feature>
<dbReference type="AlphaFoldDB" id="A0A9R1T3N7"/>
<reference evidence="7" key="1">
    <citation type="submission" date="2025-08" db="UniProtKB">
        <authorList>
            <consortium name="RefSeq"/>
        </authorList>
    </citation>
    <scope>IDENTIFICATION</scope>
    <source>
        <strain evidence="7">USDA-PBARC FA_bdor</strain>
        <tissue evidence="7">Whole organism</tissue>
    </source>
</reference>
<keyword evidence="3" id="KW-0269">Exonuclease</keyword>
<dbReference type="Gene3D" id="3.30.420.10">
    <property type="entry name" value="Ribonuclease H-like superfamily/Ribonuclease H"/>
    <property type="match status" value="1"/>
</dbReference>
<evidence type="ECO:0000256" key="3">
    <source>
        <dbReference type="ARBA" id="ARBA00022839"/>
    </source>
</evidence>
<evidence type="ECO:0000256" key="2">
    <source>
        <dbReference type="ARBA" id="ARBA00022801"/>
    </source>
</evidence>
<dbReference type="InterPro" id="IPR012337">
    <property type="entry name" value="RNaseH-like_sf"/>
</dbReference>
<dbReference type="InterPro" id="IPR057617">
    <property type="entry name" value="PML_C"/>
</dbReference>
<dbReference type="Pfam" id="PF25244">
    <property type="entry name" value="PML_C"/>
    <property type="match status" value="1"/>
</dbReference>
<dbReference type="PANTHER" id="PTHR30231">
    <property type="entry name" value="DNA POLYMERASE III SUBUNIT EPSILON"/>
    <property type="match status" value="1"/>
</dbReference>
<evidence type="ECO:0000259" key="4">
    <source>
        <dbReference type="Pfam" id="PF00929"/>
    </source>
</evidence>
<evidence type="ECO:0000259" key="5">
    <source>
        <dbReference type="Pfam" id="PF25244"/>
    </source>
</evidence>
<organism evidence="6 7">
    <name type="scientific">Fopius arisanus</name>
    <dbReference type="NCBI Taxonomy" id="64838"/>
    <lineage>
        <taxon>Eukaryota</taxon>
        <taxon>Metazoa</taxon>
        <taxon>Ecdysozoa</taxon>
        <taxon>Arthropoda</taxon>
        <taxon>Hexapoda</taxon>
        <taxon>Insecta</taxon>
        <taxon>Pterygota</taxon>
        <taxon>Neoptera</taxon>
        <taxon>Endopterygota</taxon>
        <taxon>Hymenoptera</taxon>
        <taxon>Apocrita</taxon>
        <taxon>Ichneumonoidea</taxon>
        <taxon>Braconidae</taxon>
        <taxon>Opiinae</taxon>
        <taxon>Fopius</taxon>
    </lineage>
</organism>
<keyword evidence="2" id="KW-0378">Hydrolase</keyword>
<proteinExistence type="predicted"/>